<accession>A0A7E4W6Z5</accession>
<organism evidence="2 3">
    <name type="scientific">Panagrellus redivivus</name>
    <name type="common">Microworm</name>
    <dbReference type="NCBI Taxonomy" id="6233"/>
    <lineage>
        <taxon>Eukaryota</taxon>
        <taxon>Metazoa</taxon>
        <taxon>Ecdysozoa</taxon>
        <taxon>Nematoda</taxon>
        <taxon>Chromadorea</taxon>
        <taxon>Rhabditida</taxon>
        <taxon>Tylenchina</taxon>
        <taxon>Panagrolaimomorpha</taxon>
        <taxon>Panagrolaimoidea</taxon>
        <taxon>Panagrolaimidae</taxon>
        <taxon>Panagrellus</taxon>
    </lineage>
</organism>
<reference evidence="2" key="1">
    <citation type="journal article" date="2013" name="Genetics">
        <title>The draft genome and transcriptome of Panagrellus redivivus are shaped by the harsh demands of a free-living lifestyle.</title>
        <authorList>
            <person name="Srinivasan J."/>
            <person name="Dillman A.R."/>
            <person name="Macchietto M.G."/>
            <person name="Heikkinen L."/>
            <person name="Lakso M."/>
            <person name="Fracchia K.M."/>
            <person name="Antoshechkin I."/>
            <person name="Mortazavi A."/>
            <person name="Wong G."/>
            <person name="Sternberg P.W."/>
        </authorList>
    </citation>
    <scope>NUCLEOTIDE SEQUENCE [LARGE SCALE GENOMIC DNA]</scope>
    <source>
        <strain evidence="2">MT8872</strain>
    </source>
</reference>
<evidence type="ECO:0000256" key="1">
    <source>
        <dbReference type="SAM" id="MobiDB-lite"/>
    </source>
</evidence>
<dbReference type="AlphaFoldDB" id="A0A7E4W6Z5"/>
<dbReference type="Proteomes" id="UP000492821">
    <property type="component" value="Unassembled WGS sequence"/>
</dbReference>
<feature type="compositionally biased region" description="Low complexity" evidence="1">
    <location>
        <begin position="72"/>
        <end position="81"/>
    </location>
</feature>
<feature type="compositionally biased region" description="Gly residues" evidence="1">
    <location>
        <begin position="219"/>
        <end position="235"/>
    </location>
</feature>
<feature type="compositionally biased region" description="Low complexity" evidence="1">
    <location>
        <begin position="236"/>
        <end position="246"/>
    </location>
</feature>
<feature type="compositionally biased region" description="Basic and acidic residues" evidence="1">
    <location>
        <begin position="139"/>
        <end position="151"/>
    </location>
</feature>
<sequence>MPGANPDGKPGGETNAEFEAARQSEIAALKEVKKNAPNYLKQPESAPKKDIAKPAPAPIQAQYQAPPPKPATAPAAPLSSSGGSGRGQRRRRDDEVDIRTYISRPTGGGTIFDLIKGRLGDEIDDSPPQTAPVNVQESKSYDRYDNRDNNPRRGGGGGPKPSNSRRDQNQYPPNTGRPPRQNNGPNRGRSDVHSVTDALSDMSFAPPPPRDYPSDNYRGRGGGGPRGAPRGGRGGPRQFTNSNYYQNPPPPLPTNIQPLFANPIPRPPQGIEIGRPVVAPYVDGNYYQGHILAVLPIEQAALVQYKNVALPCRVRFDLIQPLSIN</sequence>
<evidence type="ECO:0000313" key="3">
    <source>
        <dbReference type="WBParaSite" id="Pan_g7727.t1"/>
    </source>
</evidence>
<proteinExistence type="predicted"/>
<keyword evidence="2" id="KW-1185">Reference proteome</keyword>
<feature type="compositionally biased region" description="Polar residues" evidence="1">
    <location>
        <begin position="127"/>
        <end position="138"/>
    </location>
</feature>
<feature type="region of interest" description="Disordered" evidence="1">
    <location>
        <begin position="1"/>
        <end position="24"/>
    </location>
</feature>
<name>A0A7E4W6Z5_PANRE</name>
<reference evidence="3" key="2">
    <citation type="submission" date="2020-10" db="UniProtKB">
        <authorList>
            <consortium name="WormBaseParasite"/>
        </authorList>
    </citation>
    <scope>IDENTIFICATION</scope>
</reference>
<protein>
    <submittedName>
        <fullName evidence="3">SUZ domain-containing protein</fullName>
    </submittedName>
</protein>
<feature type="region of interest" description="Disordered" evidence="1">
    <location>
        <begin position="37"/>
        <end position="263"/>
    </location>
</feature>
<evidence type="ECO:0000313" key="2">
    <source>
        <dbReference type="Proteomes" id="UP000492821"/>
    </source>
</evidence>
<dbReference type="WBParaSite" id="Pan_g7727.t1">
    <property type="protein sequence ID" value="Pan_g7727.t1"/>
    <property type="gene ID" value="Pan_g7727"/>
</dbReference>